<evidence type="ECO:0000313" key="1">
    <source>
        <dbReference type="EMBL" id="KAK1370291.1"/>
    </source>
</evidence>
<sequence>MLYLDCITVVFATDTSKGYLCDVHLRIGNKLIDGPWIFLLHTAAHGQVGDGISYDTQAFANAWKQVYSTPRYVLLVPKGGRYLVNATRFKGSCADKLIIQVICNTLFLMSSVFNVVKQCEAEEMVF</sequence>
<name>A0AAD8ME86_9APIA</name>
<protein>
    <recommendedName>
        <fullName evidence="3">Polygalacturonase</fullName>
    </recommendedName>
</protein>
<accession>A0AAD8ME86</accession>
<reference evidence="1" key="1">
    <citation type="submission" date="2023-02" db="EMBL/GenBank/DDBJ databases">
        <title>Genome of toxic invasive species Heracleum sosnowskyi carries increased number of genes despite the absence of recent whole-genome duplications.</title>
        <authorList>
            <person name="Schelkunov M."/>
            <person name="Shtratnikova V."/>
            <person name="Makarenko M."/>
            <person name="Klepikova A."/>
            <person name="Omelchenko D."/>
            <person name="Novikova G."/>
            <person name="Obukhova E."/>
            <person name="Bogdanov V."/>
            <person name="Penin A."/>
            <person name="Logacheva M."/>
        </authorList>
    </citation>
    <scope>NUCLEOTIDE SEQUENCE</scope>
    <source>
        <strain evidence="1">Hsosn_3</strain>
        <tissue evidence="1">Leaf</tissue>
    </source>
</reference>
<comment type="caution">
    <text evidence="1">The sequence shown here is derived from an EMBL/GenBank/DDBJ whole genome shotgun (WGS) entry which is preliminary data.</text>
</comment>
<reference evidence="1" key="2">
    <citation type="submission" date="2023-05" db="EMBL/GenBank/DDBJ databases">
        <authorList>
            <person name="Schelkunov M.I."/>
        </authorList>
    </citation>
    <scope>NUCLEOTIDE SEQUENCE</scope>
    <source>
        <strain evidence="1">Hsosn_3</strain>
        <tissue evidence="1">Leaf</tissue>
    </source>
</reference>
<evidence type="ECO:0008006" key="3">
    <source>
        <dbReference type="Google" id="ProtNLM"/>
    </source>
</evidence>
<proteinExistence type="predicted"/>
<dbReference type="EMBL" id="JAUIZM010000008">
    <property type="protein sequence ID" value="KAK1370291.1"/>
    <property type="molecule type" value="Genomic_DNA"/>
</dbReference>
<dbReference type="AlphaFoldDB" id="A0AAD8ME86"/>
<keyword evidence="2" id="KW-1185">Reference proteome</keyword>
<dbReference type="Proteomes" id="UP001237642">
    <property type="component" value="Unassembled WGS sequence"/>
</dbReference>
<dbReference type="InterPro" id="IPR012334">
    <property type="entry name" value="Pectin_lyas_fold"/>
</dbReference>
<dbReference type="InterPro" id="IPR011050">
    <property type="entry name" value="Pectin_lyase_fold/virulence"/>
</dbReference>
<gene>
    <name evidence="1" type="ORF">POM88_036383</name>
</gene>
<dbReference type="Gene3D" id="2.160.20.10">
    <property type="entry name" value="Single-stranded right-handed beta-helix, Pectin lyase-like"/>
    <property type="match status" value="1"/>
</dbReference>
<dbReference type="SUPFAM" id="SSF51126">
    <property type="entry name" value="Pectin lyase-like"/>
    <property type="match status" value="1"/>
</dbReference>
<evidence type="ECO:0000313" key="2">
    <source>
        <dbReference type="Proteomes" id="UP001237642"/>
    </source>
</evidence>
<organism evidence="1 2">
    <name type="scientific">Heracleum sosnowskyi</name>
    <dbReference type="NCBI Taxonomy" id="360622"/>
    <lineage>
        <taxon>Eukaryota</taxon>
        <taxon>Viridiplantae</taxon>
        <taxon>Streptophyta</taxon>
        <taxon>Embryophyta</taxon>
        <taxon>Tracheophyta</taxon>
        <taxon>Spermatophyta</taxon>
        <taxon>Magnoliopsida</taxon>
        <taxon>eudicotyledons</taxon>
        <taxon>Gunneridae</taxon>
        <taxon>Pentapetalae</taxon>
        <taxon>asterids</taxon>
        <taxon>campanulids</taxon>
        <taxon>Apiales</taxon>
        <taxon>Apiaceae</taxon>
        <taxon>Apioideae</taxon>
        <taxon>apioid superclade</taxon>
        <taxon>Tordylieae</taxon>
        <taxon>Tordyliinae</taxon>
        <taxon>Heracleum</taxon>
    </lineage>
</organism>